<dbReference type="Proteomes" id="UP000230886">
    <property type="component" value="Unassembled WGS sequence"/>
</dbReference>
<dbReference type="PANTHER" id="PTHR37313">
    <property type="entry name" value="UPF0749 PROTEIN RV1825"/>
    <property type="match status" value="1"/>
</dbReference>
<dbReference type="Pfam" id="PF05949">
    <property type="entry name" value="DUF881"/>
    <property type="match status" value="1"/>
</dbReference>
<dbReference type="InterPro" id="IPR010273">
    <property type="entry name" value="DUF881"/>
</dbReference>
<protein>
    <submittedName>
        <fullName evidence="2">DUF881 domain-containing protein</fullName>
    </submittedName>
</protein>
<evidence type="ECO:0000256" key="1">
    <source>
        <dbReference type="ARBA" id="ARBA00009108"/>
    </source>
</evidence>
<evidence type="ECO:0000313" key="3">
    <source>
        <dbReference type="Proteomes" id="UP000230886"/>
    </source>
</evidence>
<gene>
    <name evidence="2" type="ORF">CHR55_02560</name>
</gene>
<dbReference type="RefSeq" id="WP_003942461.1">
    <property type="nucleotide sequence ID" value="NZ_AP026691.1"/>
</dbReference>
<name>A0A069JIR1_RHOSG</name>
<comment type="similarity">
    <text evidence="1">Belongs to the UPF0749 family.</text>
</comment>
<accession>A0A069JIR1</accession>
<accession>A0A2A5JIU1</accession>
<dbReference type="EMBL" id="NOVD01000001">
    <property type="protein sequence ID" value="PCK29282.1"/>
    <property type="molecule type" value="Genomic_DNA"/>
</dbReference>
<dbReference type="PANTHER" id="PTHR37313:SF4">
    <property type="entry name" value="CONSERVED MEMBRANE PROTEIN-RELATED"/>
    <property type="match status" value="1"/>
</dbReference>
<dbReference type="GO" id="GO:0005886">
    <property type="term" value="C:plasma membrane"/>
    <property type="evidence" value="ECO:0007669"/>
    <property type="project" value="TreeGrafter"/>
</dbReference>
<reference evidence="2 3" key="1">
    <citation type="submission" date="2017-07" db="EMBL/GenBank/DDBJ databases">
        <title>Draft sequence of Rhodococcus enclensis 23b-28.</title>
        <authorList>
            <person name="Besaury L."/>
            <person name="Sancelme M."/>
            <person name="Amato P."/>
            <person name="Lallement A."/>
            <person name="Delort A.-M."/>
        </authorList>
    </citation>
    <scope>NUCLEOTIDE SEQUENCE [LARGE SCALE GENOMIC DNA]</scope>
    <source>
        <strain evidence="2 3">23b-28</strain>
    </source>
</reference>
<proteinExistence type="inferred from homology"/>
<dbReference type="AlphaFoldDB" id="A0A069JIR1"/>
<comment type="caution">
    <text evidence="2">The sequence shown here is derived from an EMBL/GenBank/DDBJ whole genome shotgun (WGS) entry which is preliminary data.</text>
</comment>
<evidence type="ECO:0000313" key="2">
    <source>
        <dbReference type="EMBL" id="PCK29282.1"/>
    </source>
</evidence>
<sequence>MSSGESSRTVWHIGVLAVCLVAGLMVATAQRSAEENQLQVTESTRLSDLVRSAQANAEKVSADRDELAAQLDSLQQDAARSDAGVAAALGDIKNISADAGLTEMTGPGVVVTMTDAPRNADGKYPVDATPDDLVVHQQDVQSVLNALWAGGAEAVGMQDQRIISTSAPRCIGNTLLLHGRTYSPPYVMSAIGDVARLEAALAAEPGIRIYKQYATRFGLGYTQATPSQITVPAYTGG</sequence>
<dbReference type="Gene3D" id="3.30.70.1880">
    <property type="entry name" value="Protein of unknown function DUF881"/>
    <property type="match status" value="1"/>
</dbReference>
<organism evidence="2 3">
    <name type="scientific">Rhodococcus qingshengii</name>
    <dbReference type="NCBI Taxonomy" id="334542"/>
    <lineage>
        <taxon>Bacteria</taxon>
        <taxon>Bacillati</taxon>
        <taxon>Actinomycetota</taxon>
        <taxon>Actinomycetes</taxon>
        <taxon>Mycobacteriales</taxon>
        <taxon>Nocardiaceae</taxon>
        <taxon>Rhodococcus</taxon>
        <taxon>Rhodococcus erythropolis group</taxon>
    </lineage>
</organism>